<keyword evidence="1 6" id="KW-0732">Signal</keyword>
<evidence type="ECO:0000256" key="6">
    <source>
        <dbReference type="SAM" id="SignalP"/>
    </source>
</evidence>
<gene>
    <name evidence="7" type="ORF">EDS130_LOCUS36888</name>
    <name evidence="8" type="ORF">XAT740_LOCUS42039</name>
</gene>
<protein>
    <submittedName>
        <fullName evidence="8">Uncharacterized protein</fullName>
    </submittedName>
</protein>
<keyword evidence="2" id="KW-0677">Repeat</keyword>
<dbReference type="GO" id="GO:0005576">
    <property type="term" value="C:extracellular region"/>
    <property type="evidence" value="ECO:0007669"/>
    <property type="project" value="TreeGrafter"/>
</dbReference>
<evidence type="ECO:0000313" key="7">
    <source>
        <dbReference type="EMBL" id="CAF1413196.1"/>
    </source>
</evidence>
<evidence type="ECO:0000313" key="8">
    <source>
        <dbReference type="EMBL" id="CAF1539045.1"/>
    </source>
</evidence>
<dbReference type="PANTHER" id="PTHR10680">
    <property type="entry name" value="PEPTIDYL-GLYCINE ALPHA-AMIDATING MONOOXYGENASE"/>
    <property type="match status" value="1"/>
</dbReference>
<evidence type="ECO:0000256" key="2">
    <source>
        <dbReference type="ARBA" id="ARBA00022737"/>
    </source>
</evidence>
<name>A0A815W532_ADIRI</name>
<proteinExistence type="predicted"/>
<dbReference type="Proteomes" id="UP000663852">
    <property type="component" value="Unassembled WGS sequence"/>
</dbReference>
<keyword evidence="9" id="KW-1185">Reference proteome</keyword>
<dbReference type="AlphaFoldDB" id="A0A815W532"/>
<comment type="caution">
    <text evidence="8">The sequence shown here is derived from an EMBL/GenBank/DDBJ whole genome shotgun (WGS) entry which is preliminary data.</text>
</comment>
<dbReference type="SUPFAM" id="SSF101898">
    <property type="entry name" value="NHL repeat"/>
    <property type="match status" value="1"/>
</dbReference>
<evidence type="ECO:0000256" key="3">
    <source>
        <dbReference type="ARBA" id="ARBA00023180"/>
    </source>
</evidence>
<feature type="compositionally biased region" description="Basic and acidic residues" evidence="5">
    <location>
        <begin position="91"/>
        <end position="104"/>
    </location>
</feature>
<feature type="repeat" description="NHL" evidence="4">
    <location>
        <begin position="300"/>
        <end position="339"/>
    </location>
</feature>
<feature type="chain" id="PRO_5036229186" evidence="6">
    <location>
        <begin position="19"/>
        <end position="340"/>
    </location>
</feature>
<organism evidence="8 9">
    <name type="scientific">Adineta ricciae</name>
    <name type="common">Rotifer</name>
    <dbReference type="NCBI Taxonomy" id="249248"/>
    <lineage>
        <taxon>Eukaryota</taxon>
        <taxon>Metazoa</taxon>
        <taxon>Spiralia</taxon>
        <taxon>Gnathifera</taxon>
        <taxon>Rotifera</taxon>
        <taxon>Eurotatoria</taxon>
        <taxon>Bdelloidea</taxon>
        <taxon>Adinetida</taxon>
        <taxon>Adinetidae</taxon>
        <taxon>Adineta</taxon>
    </lineage>
</organism>
<feature type="repeat" description="NHL" evidence="4">
    <location>
        <begin position="246"/>
        <end position="289"/>
    </location>
</feature>
<dbReference type="CDD" id="cd05819">
    <property type="entry name" value="NHL"/>
    <property type="match status" value="1"/>
</dbReference>
<dbReference type="EMBL" id="CAJNOJ010000352">
    <property type="protein sequence ID" value="CAF1413196.1"/>
    <property type="molecule type" value="Genomic_DNA"/>
</dbReference>
<sequence>MILRSLLCVFTLITINKGQLTYKESSDCPGNLKWNPNGITIMGGDKDNYFSFPSGLFIEPKTQILYVSDVSYNYVLKRYPNGKIQVAAGQSDHRSGSTSDKLDGPKGVYADENENVYVSDWSNQRIQLWEKGAKRGSTVAGNGMRGDALTEFSYPSNVIVDSHKNILVSDLENQRITQWPPTYDPKNTTGIIVAGGHGAGIAPPQLYSPVGLYFDQTANNLYIANEEAHTVIQWNRDGYGDKVVYAGIPGRPGNTSVQLQSPQGITLDRYGNLYITDCDNHRIQMFCPNSVFGITIVGTGHMGSGSNQLYFPRDVAFDADMNLYVTDTYNQRIQKFERIH</sequence>
<evidence type="ECO:0000256" key="1">
    <source>
        <dbReference type="ARBA" id="ARBA00022729"/>
    </source>
</evidence>
<keyword evidence="3" id="KW-0325">Glycoprotein</keyword>
<evidence type="ECO:0000313" key="9">
    <source>
        <dbReference type="Proteomes" id="UP000663828"/>
    </source>
</evidence>
<dbReference type="PROSITE" id="PS51125">
    <property type="entry name" value="NHL"/>
    <property type="match status" value="3"/>
</dbReference>
<feature type="signal peptide" evidence="6">
    <location>
        <begin position="1"/>
        <end position="18"/>
    </location>
</feature>
<dbReference type="InterPro" id="IPR011042">
    <property type="entry name" value="6-blade_b-propeller_TolB-like"/>
</dbReference>
<evidence type="ECO:0000256" key="5">
    <source>
        <dbReference type="SAM" id="MobiDB-lite"/>
    </source>
</evidence>
<dbReference type="Proteomes" id="UP000663828">
    <property type="component" value="Unassembled WGS sequence"/>
</dbReference>
<feature type="region of interest" description="Disordered" evidence="5">
    <location>
        <begin position="87"/>
        <end position="106"/>
    </location>
</feature>
<dbReference type="EMBL" id="CAJNOR010004990">
    <property type="protein sequence ID" value="CAF1539045.1"/>
    <property type="molecule type" value="Genomic_DNA"/>
</dbReference>
<feature type="repeat" description="NHL" evidence="4">
    <location>
        <begin position="93"/>
        <end position="132"/>
    </location>
</feature>
<reference evidence="8" key="1">
    <citation type="submission" date="2021-02" db="EMBL/GenBank/DDBJ databases">
        <authorList>
            <person name="Nowell W R."/>
        </authorList>
    </citation>
    <scope>NUCLEOTIDE SEQUENCE</scope>
</reference>
<accession>A0A815W532</accession>
<evidence type="ECO:0000256" key="4">
    <source>
        <dbReference type="PROSITE-ProRule" id="PRU00504"/>
    </source>
</evidence>
<dbReference type="InterPro" id="IPR001258">
    <property type="entry name" value="NHL_repeat"/>
</dbReference>
<dbReference type="Gene3D" id="2.120.10.30">
    <property type="entry name" value="TolB, C-terminal domain"/>
    <property type="match status" value="2"/>
</dbReference>
<dbReference type="OrthoDB" id="342730at2759"/>
<dbReference type="Pfam" id="PF01436">
    <property type="entry name" value="NHL"/>
    <property type="match status" value="2"/>
</dbReference>
<dbReference type="PANTHER" id="PTHR10680:SF14">
    <property type="entry name" value="PEPTIDYL-GLYCINE ALPHA-AMIDATING MONOOXYGENASE"/>
    <property type="match status" value="1"/>
</dbReference>